<proteinExistence type="predicted"/>
<accession>A0ABT3R0G9</accession>
<protein>
    <submittedName>
        <fullName evidence="2">DUF1801 domain-containing protein</fullName>
    </submittedName>
</protein>
<organism evidence="2 3">
    <name type="scientific">Roseibium salinum</name>
    <dbReference type="NCBI Taxonomy" id="1604349"/>
    <lineage>
        <taxon>Bacteria</taxon>
        <taxon>Pseudomonadati</taxon>
        <taxon>Pseudomonadota</taxon>
        <taxon>Alphaproteobacteria</taxon>
        <taxon>Hyphomicrobiales</taxon>
        <taxon>Stappiaceae</taxon>
        <taxon>Roseibium</taxon>
    </lineage>
</organism>
<dbReference type="InterPro" id="IPR014922">
    <property type="entry name" value="YdhG-like"/>
</dbReference>
<evidence type="ECO:0000313" key="2">
    <source>
        <dbReference type="EMBL" id="MCX2722713.1"/>
    </source>
</evidence>
<reference evidence="2 3" key="1">
    <citation type="journal article" date="2016" name="Int. J. Syst. Evol. Microbiol.">
        <title>Labrenzia salina sp. nov., isolated from the rhizosphere of the halophyte Arthrocnemum macrostachyum.</title>
        <authorList>
            <person name="Camacho M."/>
            <person name="Redondo-Gomez S."/>
            <person name="Rodriguez-Llorente I."/>
            <person name="Rohde M."/>
            <person name="Sproer C."/>
            <person name="Schumann P."/>
            <person name="Klenk H.P."/>
            <person name="Montero-Calasanz M.D.C."/>
        </authorList>
    </citation>
    <scope>NUCLEOTIDE SEQUENCE [LARGE SCALE GENOMIC DNA]</scope>
    <source>
        <strain evidence="2 3">DSM 29163</strain>
    </source>
</reference>
<dbReference type="RefSeq" id="WP_265962371.1">
    <property type="nucleotide sequence ID" value="NZ_JAPEVI010000003.1"/>
</dbReference>
<dbReference type="Proteomes" id="UP001300261">
    <property type="component" value="Unassembled WGS sequence"/>
</dbReference>
<gene>
    <name evidence="2" type="ORF">ON753_10010</name>
</gene>
<comment type="caution">
    <text evidence="2">The sequence shown here is derived from an EMBL/GenBank/DDBJ whole genome shotgun (WGS) entry which is preliminary data.</text>
</comment>
<evidence type="ECO:0000313" key="3">
    <source>
        <dbReference type="Proteomes" id="UP001300261"/>
    </source>
</evidence>
<name>A0ABT3R0G9_9HYPH</name>
<dbReference type="EMBL" id="JAPEVI010000003">
    <property type="protein sequence ID" value="MCX2722713.1"/>
    <property type="molecule type" value="Genomic_DNA"/>
</dbReference>
<sequence length="143" mass="16260">MTFSTSVLAVLDSYPGEVRQALLRLRDLIHDTAGQNREIGQLEEALKWGQPSFLTVKPQTGTAIRIDRDNSGQGDFALYVNCQTSLVSEWQAMFPHLTYGSNRSVHFTLEEPLPEDELRQMITMALTYRSKKRKPAAKRRSHP</sequence>
<evidence type="ECO:0000259" key="1">
    <source>
        <dbReference type="Pfam" id="PF08818"/>
    </source>
</evidence>
<feature type="domain" description="YdhG-like" evidence="1">
    <location>
        <begin position="19"/>
        <end position="125"/>
    </location>
</feature>
<keyword evidence="3" id="KW-1185">Reference proteome</keyword>
<dbReference type="SUPFAM" id="SSF159888">
    <property type="entry name" value="YdhG-like"/>
    <property type="match status" value="1"/>
</dbReference>
<dbReference type="Pfam" id="PF08818">
    <property type="entry name" value="DUF1801"/>
    <property type="match status" value="1"/>
</dbReference>